<evidence type="ECO:0000313" key="6">
    <source>
        <dbReference type="Proteomes" id="UP000314980"/>
    </source>
</evidence>
<dbReference type="SUPFAM" id="SSF50978">
    <property type="entry name" value="WD40 repeat-like"/>
    <property type="match status" value="1"/>
</dbReference>
<dbReference type="GO" id="GO:0072554">
    <property type="term" value="P:blood vessel lumenization"/>
    <property type="evidence" value="ECO:0007669"/>
    <property type="project" value="Ensembl"/>
</dbReference>
<dbReference type="FunFam" id="2.130.10.10:FF:001892">
    <property type="entry name" value="Serine/threonine-protein phosphatase 2A 55 kDa regulatory subunit B"/>
    <property type="match status" value="1"/>
</dbReference>
<comment type="similarity">
    <text evidence="1 4">Belongs to the phosphatase 2A regulatory subunit B family.</text>
</comment>
<dbReference type="InterPro" id="IPR015943">
    <property type="entry name" value="WD40/YVTN_repeat-like_dom_sf"/>
</dbReference>
<dbReference type="InterPro" id="IPR001680">
    <property type="entry name" value="WD40_rpt"/>
</dbReference>
<dbReference type="InterPro" id="IPR018067">
    <property type="entry name" value="PP2A_PR55_CS"/>
</dbReference>
<dbReference type="GO" id="GO:0000159">
    <property type="term" value="C:protein phosphatase type 2A complex"/>
    <property type="evidence" value="ECO:0007669"/>
    <property type="project" value="UniProtKB-UniRule"/>
</dbReference>
<accession>A0A4W6G3M6</accession>
<dbReference type="STRING" id="8187.ENSLCAP00010058338"/>
<sequence length="471" mass="53409">MAGAGGGNSDVQWCFSQVKGAIDDDVAEADIISTVEFNHSGELLATGDKGGRVVIFQQEPESKDQPQCRGEYNVYSTFQSHEPEFDYLKSLEIEEKINKIRWLPQKNAAQFLLSTNDKTIKLWKISERDKRPEGYNLKEEDGRYRDPNTVTTLRVPVFRPMDLMVEASPRRVFANAHTYHINSISVNSDCETYLSADDLRINLWHLEITDRSFNIVDIKPANMEELTEVITAAEFHPNQCNTFVYSSSKGTIRLCDMRASALCDKHAKMFEEPEDPNNRSFFSEIISSISDVKFSHSGRYMMTRDYLSVKIWDLNMETRPVETYQVCNCCHTKIKIMSVFVSAVHKSDIILLFLHKREVFEATIKTSRSPVFTHAQLVIVTSTPLHHFSLNRCTNISGVSCVHSMRMIASSTSLSAVGMGMTGEHLFLFFFLLICPVIVTVCPQENSCNSFSAVMFGFFIMSCNSPHIQQA</sequence>
<name>A0A4W6G3M6_LATCA</name>
<reference evidence="5" key="2">
    <citation type="submission" date="2025-08" db="UniProtKB">
        <authorList>
            <consortium name="Ensembl"/>
        </authorList>
    </citation>
    <scope>IDENTIFICATION</scope>
</reference>
<evidence type="ECO:0000313" key="5">
    <source>
        <dbReference type="Ensembl" id="ENSLCAP00010058338.1"/>
    </source>
</evidence>
<organism evidence="5 6">
    <name type="scientific">Lates calcarifer</name>
    <name type="common">Barramundi</name>
    <name type="synonym">Holocentrus calcarifer</name>
    <dbReference type="NCBI Taxonomy" id="8187"/>
    <lineage>
        <taxon>Eukaryota</taxon>
        <taxon>Metazoa</taxon>
        <taxon>Chordata</taxon>
        <taxon>Craniata</taxon>
        <taxon>Vertebrata</taxon>
        <taxon>Euteleostomi</taxon>
        <taxon>Actinopterygii</taxon>
        <taxon>Neopterygii</taxon>
        <taxon>Teleostei</taxon>
        <taxon>Neoteleostei</taxon>
        <taxon>Acanthomorphata</taxon>
        <taxon>Carangaria</taxon>
        <taxon>Carangaria incertae sedis</taxon>
        <taxon>Centropomidae</taxon>
        <taxon>Lates</taxon>
    </lineage>
</organism>
<dbReference type="Proteomes" id="UP000314980">
    <property type="component" value="Unassembled WGS sequence"/>
</dbReference>
<evidence type="ECO:0000256" key="1">
    <source>
        <dbReference type="ARBA" id="ARBA00008259"/>
    </source>
</evidence>
<dbReference type="PROSITE" id="PS01024">
    <property type="entry name" value="PR55_1"/>
    <property type="match status" value="1"/>
</dbReference>
<dbReference type="PANTHER" id="PTHR11871">
    <property type="entry name" value="PROTEIN PHOSPHATASE PP2A REGULATORY SUBUNIT B"/>
    <property type="match status" value="1"/>
</dbReference>
<keyword evidence="6" id="KW-1185">Reference proteome</keyword>
<dbReference type="AlphaFoldDB" id="A0A4W6G3M6"/>
<evidence type="ECO:0000256" key="2">
    <source>
        <dbReference type="ARBA" id="ARBA00022574"/>
    </source>
</evidence>
<dbReference type="InParanoid" id="A0A4W6G3M6"/>
<dbReference type="PROSITE" id="PS01025">
    <property type="entry name" value="PR55_2"/>
    <property type="match status" value="1"/>
</dbReference>
<dbReference type="InterPro" id="IPR000009">
    <property type="entry name" value="PP2A_PR55"/>
</dbReference>
<protein>
    <recommendedName>
        <fullName evidence="4">Serine/threonine-protein phosphatase 2A 55 kDa regulatory subunit B</fullName>
    </recommendedName>
</protein>
<evidence type="ECO:0000256" key="4">
    <source>
        <dbReference type="RuleBase" id="RU331113"/>
    </source>
</evidence>
<dbReference type="Gene3D" id="2.130.10.10">
    <property type="entry name" value="YVTN repeat-like/Quinoprotein amine dehydrogenase"/>
    <property type="match status" value="1"/>
</dbReference>
<proteinExistence type="inferred from homology"/>
<reference evidence="5" key="3">
    <citation type="submission" date="2025-09" db="UniProtKB">
        <authorList>
            <consortium name="Ensembl"/>
        </authorList>
    </citation>
    <scope>IDENTIFICATION</scope>
</reference>
<dbReference type="SMART" id="SM00320">
    <property type="entry name" value="WD40"/>
    <property type="match status" value="5"/>
</dbReference>
<reference evidence="6" key="1">
    <citation type="submission" date="2015-09" db="EMBL/GenBank/DDBJ databases">
        <authorList>
            <person name="Sai Rama Sridatta P."/>
        </authorList>
    </citation>
    <scope>NUCLEOTIDE SEQUENCE [LARGE SCALE GENOMIC DNA]</scope>
</reference>
<dbReference type="GO" id="GO:0019888">
    <property type="term" value="F:protein phosphatase regulator activity"/>
    <property type="evidence" value="ECO:0007669"/>
    <property type="project" value="InterPro"/>
</dbReference>
<evidence type="ECO:0000256" key="3">
    <source>
        <dbReference type="ARBA" id="ARBA00022737"/>
    </source>
</evidence>
<dbReference type="PRINTS" id="PR00600">
    <property type="entry name" value="PP2APR55"/>
</dbReference>
<dbReference type="InterPro" id="IPR036322">
    <property type="entry name" value="WD40_repeat_dom_sf"/>
</dbReference>
<keyword evidence="2 4" id="KW-0853">WD repeat</keyword>
<keyword evidence="3 4" id="KW-0677">Repeat</keyword>
<dbReference type="Ensembl" id="ENSLCAT00010059934.1">
    <property type="protein sequence ID" value="ENSLCAP00010058338.1"/>
    <property type="gene ID" value="ENSLCAG00010027199.1"/>
</dbReference>
<gene>
    <name evidence="5" type="primary">ppp2r2aa</name>
</gene>
<dbReference type="GeneTree" id="ENSGT00950000182864"/>